<dbReference type="AlphaFoldDB" id="A0A918D4Z5"/>
<reference evidence="2 3" key="1">
    <citation type="journal article" date="2014" name="Int. J. Syst. Evol. Microbiol.">
        <title>Complete genome sequence of Corynebacterium casei LMG S-19264T (=DSM 44701T), isolated from a smear-ripened cheese.</title>
        <authorList>
            <consortium name="US DOE Joint Genome Institute (JGI-PGF)"/>
            <person name="Walter F."/>
            <person name="Albersmeier A."/>
            <person name="Kalinowski J."/>
            <person name="Ruckert C."/>
        </authorList>
    </citation>
    <scope>NUCLEOTIDE SEQUENCE [LARGE SCALE GENOMIC DNA]</scope>
    <source>
        <strain evidence="2 3">CGMCC 4.7111</strain>
    </source>
</reference>
<organism evidence="2 3">
    <name type="scientific">Streptomyces albiflavescens</name>
    <dbReference type="NCBI Taxonomy" id="1623582"/>
    <lineage>
        <taxon>Bacteria</taxon>
        <taxon>Bacillati</taxon>
        <taxon>Actinomycetota</taxon>
        <taxon>Actinomycetes</taxon>
        <taxon>Kitasatosporales</taxon>
        <taxon>Streptomycetaceae</taxon>
        <taxon>Streptomyces</taxon>
    </lineage>
</organism>
<dbReference type="EMBL" id="BMMM01000007">
    <property type="protein sequence ID" value="GGN67871.1"/>
    <property type="molecule type" value="Genomic_DNA"/>
</dbReference>
<dbReference type="RefSeq" id="WP_229703174.1">
    <property type="nucleotide sequence ID" value="NZ_BMMM01000007.1"/>
</dbReference>
<comment type="caution">
    <text evidence="2">The sequence shown here is derived from an EMBL/GenBank/DDBJ whole genome shotgun (WGS) entry which is preliminary data.</text>
</comment>
<evidence type="ECO:0000313" key="2">
    <source>
        <dbReference type="EMBL" id="GGN67871.1"/>
    </source>
</evidence>
<sequence length="55" mass="5888">MGHRNPSVLRRHISSDSGDDDCVEVAVVGKAVLVRDSTVLTEPGGDMRVPCRSLP</sequence>
<feature type="domain" description="DUF397" evidence="1">
    <location>
        <begin position="14"/>
        <end position="39"/>
    </location>
</feature>
<dbReference type="InterPro" id="IPR007278">
    <property type="entry name" value="DUF397"/>
</dbReference>
<dbReference type="Proteomes" id="UP000600365">
    <property type="component" value="Unassembled WGS sequence"/>
</dbReference>
<dbReference type="Pfam" id="PF04149">
    <property type="entry name" value="DUF397"/>
    <property type="match status" value="1"/>
</dbReference>
<accession>A0A918D4Z5</accession>
<gene>
    <name evidence="2" type="ORF">GCM10011579_040770</name>
</gene>
<name>A0A918D4Z5_9ACTN</name>
<keyword evidence="3" id="KW-1185">Reference proteome</keyword>
<evidence type="ECO:0000259" key="1">
    <source>
        <dbReference type="Pfam" id="PF04149"/>
    </source>
</evidence>
<evidence type="ECO:0000313" key="3">
    <source>
        <dbReference type="Proteomes" id="UP000600365"/>
    </source>
</evidence>
<proteinExistence type="predicted"/>
<protein>
    <recommendedName>
        <fullName evidence="1">DUF397 domain-containing protein</fullName>
    </recommendedName>
</protein>